<feature type="transmembrane region" description="Helical" evidence="4">
    <location>
        <begin position="65"/>
        <end position="87"/>
    </location>
</feature>
<dbReference type="GO" id="GO:0016020">
    <property type="term" value="C:membrane"/>
    <property type="evidence" value="ECO:0007669"/>
    <property type="project" value="InterPro"/>
</dbReference>
<evidence type="ECO:0000256" key="1">
    <source>
        <dbReference type="ARBA" id="ARBA00023224"/>
    </source>
</evidence>
<dbReference type="GO" id="GO:0007165">
    <property type="term" value="P:signal transduction"/>
    <property type="evidence" value="ECO:0007669"/>
    <property type="project" value="UniProtKB-KW"/>
</dbReference>
<name>A0A173TN47_9FIRM</name>
<dbReference type="PANTHER" id="PTHR32089">
    <property type="entry name" value="METHYL-ACCEPTING CHEMOTAXIS PROTEIN MCPB"/>
    <property type="match status" value="1"/>
</dbReference>
<dbReference type="Gene3D" id="1.10.287.950">
    <property type="entry name" value="Methyl-accepting chemotaxis protein"/>
    <property type="match status" value="1"/>
</dbReference>
<dbReference type="SMART" id="SM00283">
    <property type="entry name" value="MA"/>
    <property type="match status" value="1"/>
</dbReference>
<dbReference type="PROSITE" id="PS50111">
    <property type="entry name" value="CHEMOTAXIS_TRANSDUC_2"/>
    <property type="match status" value="1"/>
</dbReference>
<dbReference type="GO" id="GO:0004888">
    <property type="term" value="F:transmembrane signaling receptor activity"/>
    <property type="evidence" value="ECO:0007669"/>
    <property type="project" value="InterPro"/>
</dbReference>
<feature type="transmembrane region" description="Helical" evidence="4">
    <location>
        <begin position="6"/>
        <end position="26"/>
    </location>
</feature>
<organism evidence="6 7">
    <name type="scientific">Roseburia inulinivorans</name>
    <dbReference type="NCBI Taxonomy" id="360807"/>
    <lineage>
        <taxon>Bacteria</taxon>
        <taxon>Bacillati</taxon>
        <taxon>Bacillota</taxon>
        <taxon>Clostridia</taxon>
        <taxon>Lachnospirales</taxon>
        <taxon>Lachnospiraceae</taxon>
        <taxon>Roseburia</taxon>
    </lineage>
</organism>
<keyword evidence="1 3" id="KW-0807">Transducer</keyword>
<keyword evidence="4" id="KW-0472">Membrane</keyword>
<evidence type="ECO:0000313" key="7">
    <source>
        <dbReference type="Proteomes" id="UP000095453"/>
    </source>
</evidence>
<dbReference type="Gene3D" id="1.10.8.500">
    <property type="entry name" value="HAMP domain in histidine kinase"/>
    <property type="match status" value="1"/>
</dbReference>
<evidence type="ECO:0000256" key="4">
    <source>
        <dbReference type="SAM" id="Phobius"/>
    </source>
</evidence>
<sequence>MGKTKFGTKIVFFFVILLGAGAVLYAKNCMEQLAAYAVSLMDGAGQAQAQSQLAAMIASDVKKMAAFMAAGLIITIVVGAAGIIDYIRSLDLACSYSDTLAQGDFTQDVEQKYLDRKDSIGNLAAAFHKIRESFAGHLGSVKENAESLRGHVSSIGKNVDEINGEMEGISATTQQLAASMEESAASATEMNTMSEEINRAIKNIAESAQEGAERVNDIHTRAINAKKETTENRANAQRMHGEIKVSLDQALQDVEVVSRIEVLAQAIMEITNQTNLLSLNASIEAARAGEMGKGFAVVADEIRKLATESGETATTIQEVTDSVVKAVNQLTKDSRRLLDFVATDVKASYDSFESLADAYNRDSEFVDGLVSDFSATSEELLASMDGMMNAIEGVANAANEGASGTSDMAERIQNITMRCSEVAETTEQAGAAAETLKADTEIFKV</sequence>
<dbReference type="RefSeq" id="WP_055168970.1">
    <property type="nucleotide sequence ID" value="NZ_CYXX01000010.1"/>
</dbReference>
<protein>
    <submittedName>
        <fullName evidence="6">Methyl-accepting chemotaxis protein 2</fullName>
    </submittedName>
</protein>
<evidence type="ECO:0000256" key="2">
    <source>
        <dbReference type="ARBA" id="ARBA00029447"/>
    </source>
</evidence>
<reference evidence="6 7" key="1">
    <citation type="submission" date="2015-09" db="EMBL/GenBank/DDBJ databases">
        <authorList>
            <consortium name="Pathogen Informatics"/>
        </authorList>
    </citation>
    <scope>NUCLEOTIDE SEQUENCE [LARGE SCALE GENOMIC DNA]</scope>
    <source>
        <strain evidence="6 7">2789STDY5608887</strain>
    </source>
</reference>
<gene>
    <name evidence="6" type="primary">mcp2_1</name>
    <name evidence="6" type="ORF">ERS852444_01599</name>
</gene>
<keyword evidence="4" id="KW-1133">Transmembrane helix</keyword>
<dbReference type="PRINTS" id="PR00260">
    <property type="entry name" value="CHEMTRNSDUCR"/>
</dbReference>
<proteinExistence type="inferred from homology"/>
<evidence type="ECO:0000259" key="5">
    <source>
        <dbReference type="PROSITE" id="PS50111"/>
    </source>
</evidence>
<feature type="domain" description="Methyl-accepting transducer" evidence="5">
    <location>
        <begin position="158"/>
        <end position="395"/>
    </location>
</feature>
<dbReference type="InterPro" id="IPR004090">
    <property type="entry name" value="Chemotax_Me-accpt_rcpt"/>
</dbReference>
<dbReference type="SUPFAM" id="SSF58104">
    <property type="entry name" value="Methyl-accepting chemotaxis protein (MCP) signaling domain"/>
    <property type="match status" value="1"/>
</dbReference>
<dbReference type="PANTHER" id="PTHR32089:SF112">
    <property type="entry name" value="LYSOZYME-LIKE PROTEIN-RELATED"/>
    <property type="match status" value="1"/>
</dbReference>
<accession>A0A173TN47</accession>
<evidence type="ECO:0000313" key="6">
    <source>
        <dbReference type="EMBL" id="CUN03646.1"/>
    </source>
</evidence>
<comment type="similarity">
    <text evidence="2">Belongs to the methyl-accepting chemotaxis (MCP) protein family.</text>
</comment>
<dbReference type="Pfam" id="PF00015">
    <property type="entry name" value="MCPsignal"/>
    <property type="match status" value="1"/>
</dbReference>
<dbReference type="GO" id="GO:0006935">
    <property type="term" value="P:chemotaxis"/>
    <property type="evidence" value="ECO:0007669"/>
    <property type="project" value="InterPro"/>
</dbReference>
<dbReference type="InterPro" id="IPR004089">
    <property type="entry name" value="MCPsignal_dom"/>
</dbReference>
<evidence type="ECO:0000256" key="3">
    <source>
        <dbReference type="PROSITE-ProRule" id="PRU00284"/>
    </source>
</evidence>
<dbReference type="Proteomes" id="UP000095453">
    <property type="component" value="Unassembled WGS sequence"/>
</dbReference>
<dbReference type="EMBL" id="CYXX01000010">
    <property type="protein sequence ID" value="CUN03646.1"/>
    <property type="molecule type" value="Genomic_DNA"/>
</dbReference>
<keyword evidence="4" id="KW-0812">Transmembrane</keyword>
<dbReference type="AlphaFoldDB" id="A0A173TN47"/>